<comment type="cofactor">
    <cofactor evidence="1">
        <name>Mg(2+)</name>
        <dbReference type="ChEBI" id="CHEBI:18420"/>
    </cofactor>
</comment>
<dbReference type="PANTHER" id="PTHR33653">
    <property type="entry name" value="RIBONUCLEASE VAPC2"/>
    <property type="match status" value="1"/>
</dbReference>
<dbReference type="GO" id="GO:0016787">
    <property type="term" value="F:hydrolase activity"/>
    <property type="evidence" value="ECO:0007669"/>
    <property type="project" value="UniProtKB-KW"/>
</dbReference>
<gene>
    <name evidence="9" type="ORF">BN11_2750001</name>
</gene>
<keyword evidence="2" id="KW-1277">Toxin-antitoxin system</keyword>
<dbReference type="STRING" id="1193182.BN11_2750001"/>
<comment type="similarity">
    <text evidence="7">Belongs to the PINc/VapC protein family.</text>
</comment>
<keyword evidence="6" id="KW-0460">Magnesium</keyword>
<evidence type="ECO:0000256" key="2">
    <source>
        <dbReference type="ARBA" id="ARBA00022649"/>
    </source>
</evidence>
<organism evidence="9 10">
    <name type="scientific">Nostocoides australiense Ben110</name>
    <dbReference type="NCBI Taxonomy" id="1193182"/>
    <lineage>
        <taxon>Bacteria</taxon>
        <taxon>Bacillati</taxon>
        <taxon>Actinomycetota</taxon>
        <taxon>Actinomycetes</taxon>
        <taxon>Micrococcales</taxon>
        <taxon>Intrasporangiaceae</taxon>
        <taxon>Nostocoides</taxon>
    </lineage>
</organism>
<accession>W6JXT1</accession>
<evidence type="ECO:0000259" key="8">
    <source>
        <dbReference type="Pfam" id="PF01850"/>
    </source>
</evidence>
<dbReference type="SUPFAM" id="SSF88723">
    <property type="entry name" value="PIN domain-like"/>
    <property type="match status" value="1"/>
</dbReference>
<comment type="caution">
    <text evidence="9">The sequence shown here is derived from an EMBL/GenBank/DDBJ whole genome shotgun (WGS) entry which is preliminary data.</text>
</comment>
<dbReference type="CDD" id="cd09881">
    <property type="entry name" value="PIN_VapC4-5_FitB-like"/>
    <property type="match status" value="1"/>
</dbReference>
<protein>
    <recommendedName>
        <fullName evidence="8">PIN domain-containing protein</fullName>
    </recommendedName>
</protein>
<dbReference type="EMBL" id="CAJA01000196">
    <property type="protein sequence ID" value="CCH73435.1"/>
    <property type="molecule type" value="Genomic_DNA"/>
</dbReference>
<feature type="domain" description="PIN" evidence="8">
    <location>
        <begin position="4"/>
        <end position="126"/>
    </location>
</feature>
<evidence type="ECO:0000256" key="3">
    <source>
        <dbReference type="ARBA" id="ARBA00022722"/>
    </source>
</evidence>
<keyword evidence="5" id="KW-0378">Hydrolase</keyword>
<reference evidence="9 10" key="1">
    <citation type="journal article" date="2013" name="ISME J.">
        <title>A metabolic model for members of the genus Tetrasphaera involved in enhanced biological phosphorus removal.</title>
        <authorList>
            <person name="Kristiansen R."/>
            <person name="Nguyen H.T.T."/>
            <person name="Saunders A.M."/>
            <person name="Nielsen J.L."/>
            <person name="Wimmer R."/>
            <person name="Le V.Q."/>
            <person name="McIlroy S.J."/>
            <person name="Petrovski S."/>
            <person name="Seviour R.J."/>
            <person name="Calteau A."/>
            <person name="Nielsen K.L."/>
            <person name="Nielsen P.H."/>
        </authorList>
    </citation>
    <scope>NUCLEOTIDE SEQUENCE [LARGE SCALE GENOMIC DNA]</scope>
    <source>
        <strain evidence="9 10">Ben110</strain>
    </source>
</reference>
<keyword evidence="3" id="KW-0540">Nuclease</keyword>
<evidence type="ECO:0000256" key="5">
    <source>
        <dbReference type="ARBA" id="ARBA00022801"/>
    </source>
</evidence>
<evidence type="ECO:0000256" key="4">
    <source>
        <dbReference type="ARBA" id="ARBA00022723"/>
    </source>
</evidence>
<name>W6JXT1_9MICO</name>
<keyword evidence="4" id="KW-0479">Metal-binding</keyword>
<dbReference type="Pfam" id="PF01850">
    <property type="entry name" value="PIN"/>
    <property type="match status" value="1"/>
</dbReference>
<evidence type="ECO:0000313" key="10">
    <source>
        <dbReference type="Proteomes" id="UP000035763"/>
    </source>
</evidence>
<proteinExistence type="inferred from homology"/>
<dbReference type="Gene3D" id="3.40.50.1010">
    <property type="entry name" value="5'-nuclease"/>
    <property type="match status" value="1"/>
</dbReference>
<dbReference type="GO" id="GO:0046872">
    <property type="term" value="F:metal ion binding"/>
    <property type="evidence" value="ECO:0007669"/>
    <property type="project" value="UniProtKB-KW"/>
</dbReference>
<dbReference type="InterPro" id="IPR002716">
    <property type="entry name" value="PIN_dom"/>
</dbReference>
<dbReference type="PANTHER" id="PTHR33653:SF1">
    <property type="entry name" value="RIBONUCLEASE VAPC2"/>
    <property type="match status" value="1"/>
</dbReference>
<dbReference type="AlphaFoldDB" id="W6JXT1"/>
<keyword evidence="10" id="KW-1185">Reference proteome</keyword>
<evidence type="ECO:0000313" key="9">
    <source>
        <dbReference type="EMBL" id="CCH73435.1"/>
    </source>
</evidence>
<dbReference type="InterPro" id="IPR050556">
    <property type="entry name" value="Type_II_TA_system_RNase"/>
</dbReference>
<sequence length="136" mass="14913">MIHLDTTFLVDVIRESRRDEQGPARRWLARNPHETLGISVFVLCELLTGAALHADPAAERRRVMKVVGQLPVITPDAQLAGTYARIHAVLTKQGTPVANMDLLIACTALNAGSALLTANQRDFTRILGLDVLDYTE</sequence>
<evidence type="ECO:0000256" key="6">
    <source>
        <dbReference type="ARBA" id="ARBA00022842"/>
    </source>
</evidence>
<dbReference type="Proteomes" id="UP000035763">
    <property type="component" value="Unassembled WGS sequence"/>
</dbReference>
<dbReference type="GO" id="GO:0004518">
    <property type="term" value="F:nuclease activity"/>
    <property type="evidence" value="ECO:0007669"/>
    <property type="project" value="UniProtKB-KW"/>
</dbReference>
<dbReference type="RefSeq" id="WP_048699042.1">
    <property type="nucleotide sequence ID" value="NZ_HG764815.1"/>
</dbReference>
<evidence type="ECO:0000256" key="1">
    <source>
        <dbReference type="ARBA" id="ARBA00001946"/>
    </source>
</evidence>
<dbReference type="InterPro" id="IPR029060">
    <property type="entry name" value="PIN-like_dom_sf"/>
</dbReference>
<evidence type="ECO:0000256" key="7">
    <source>
        <dbReference type="ARBA" id="ARBA00038093"/>
    </source>
</evidence>